<evidence type="ECO:0000259" key="5">
    <source>
        <dbReference type="PROSITE" id="PS00497"/>
    </source>
</evidence>
<keyword evidence="8" id="KW-1185">Reference proteome</keyword>
<keyword evidence="1" id="KW-0479">Metal-binding</keyword>
<gene>
    <name evidence="7" type="ORF">P170DRAFT_151545</name>
</gene>
<dbReference type="VEuPathDB" id="FungiDB:P170DRAFT_151545"/>
<dbReference type="GO" id="GO:0016491">
    <property type="term" value="F:oxidoreductase activity"/>
    <property type="evidence" value="ECO:0007669"/>
    <property type="project" value="UniProtKB-KW"/>
</dbReference>
<dbReference type="OrthoDB" id="6132182at2759"/>
<keyword evidence="3" id="KW-0186">Copper</keyword>
<dbReference type="RefSeq" id="XP_024705991.1">
    <property type="nucleotide sequence ID" value="XM_024842521.1"/>
</dbReference>
<feature type="region of interest" description="Disordered" evidence="4">
    <location>
        <begin position="81"/>
        <end position="104"/>
    </location>
</feature>
<feature type="domain" description="Tyrosinase copper-binding" evidence="5">
    <location>
        <begin position="35"/>
        <end position="52"/>
    </location>
</feature>
<name>A0A2I2GCS3_9EURO</name>
<dbReference type="InterPro" id="IPR050316">
    <property type="entry name" value="Tyrosinase/Hemocyanin"/>
</dbReference>
<evidence type="ECO:0000256" key="1">
    <source>
        <dbReference type="ARBA" id="ARBA00022723"/>
    </source>
</evidence>
<reference evidence="7 8" key="1">
    <citation type="submission" date="2016-12" db="EMBL/GenBank/DDBJ databases">
        <title>The genomes of Aspergillus section Nigri reveals drivers in fungal speciation.</title>
        <authorList>
            <consortium name="DOE Joint Genome Institute"/>
            <person name="Vesth T.C."/>
            <person name="Nybo J."/>
            <person name="Theobald S."/>
            <person name="Brandl J."/>
            <person name="Frisvad J.C."/>
            <person name="Nielsen K.F."/>
            <person name="Lyhne E.K."/>
            <person name="Kogle M.E."/>
            <person name="Kuo A."/>
            <person name="Riley R."/>
            <person name="Clum A."/>
            <person name="Nolan M."/>
            <person name="Lipzen A."/>
            <person name="Salamov A."/>
            <person name="Henrissat B."/>
            <person name="Wiebenga A."/>
            <person name="De Vries R.P."/>
            <person name="Grigoriev I.V."/>
            <person name="Mortensen U.H."/>
            <person name="Andersen M.R."/>
            <person name="Baker S.E."/>
        </authorList>
    </citation>
    <scope>NUCLEOTIDE SEQUENCE [LARGE SCALE GENOMIC DNA]</scope>
    <source>
        <strain evidence="7 8">IBT 23096</strain>
    </source>
</reference>
<dbReference type="GeneID" id="36550218"/>
<evidence type="ECO:0000259" key="6">
    <source>
        <dbReference type="PROSITE" id="PS00498"/>
    </source>
</evidence>
<dbReference type="PANTHER" id="PTHR11474">
    <property type="entry name" value="TYROSINASE FAMILY MEMBER"/>
    <property type="match status" value="1"/>
</dbReference>
<evidence type="ECO:0000256" key="4">
    <source>
        <dbReference type="SAM" id="MobiDB-lite"/>
    </source>
</evidence>
<comment type="caution">
    <text evidence="7">The sequence shown here is derived from an EMBL/GenBank/DDBJ whole genome shotgun (WGS) entry which is preliminary data.</text>
</comment>
<evidence type="ECO:0000313" key="8">
    <source>
        <dbReference type="Proteomes" id="UP000234275"/>
    </source>
</evidence>
<protein>
    <submittedName>
        <fullName evidence="7">Tyrosinase central domain protein</fullName>
    </submittedName>
</protein>
<dbReference type="Gene3D" id="1.10.1280.10">
    <property type="entry name" value="Di-copper center containing domain from catechol oxidase"/>
    <property type="match status" value="1"/>
</dbReference>
<dbReference type="AlphaFoldDB" id="A0A2I2GCS3"/>
<accession>A0A2I2GCS3</accession>
<dbReference type="Pfam" id="PF00264">
    <property type="entry name" value="Tyrosinase"/>
    <property type="match status" value="1"/>
</dbReference>
<keyword evidence="2" id="KW-0560">Oxidoreductase</keyword>
<dbReference type="PROSITE" id="PS00497">
    <property type="entry name" value="TYROSINASE_1"/>
    <property type="match status" value="1"/>
</dbReference>
<organism evidence="7 8">
    <name type="scientific">Aspergillus steynii IBT 23096</name>
    <dbReference type="NCBI Taxonomy" id="1392250"/>
    <lineage>
        <taxon>Eukaryota</taxon>
        <taxon>Fungi</taxon>
        <taxon>Dikarya</taxon>
        <taxon>Ascomycota</taxon>
        <taxon>Pezizomycotina</taxon>
        <taxon>Eurotiomycetes</taxon>
        <taxon>Eurotiomycetidae</taxon>
        <taxon>Eurotiales</taxon>
        <taxon>Aspergillaceae</taxon>
        <taxon>Aspergillus</taxon>
        <taxon>Aspergillus subgen. Circumdati</taxon>
    </lineage>
</organism>
<evidence type="ECO:0000313" key="7">
    <source>
        <dbReference type="EMBL" id="PLB50689.1"/>
    </source>
</evidence>
<dbReference type="InterPro" id="IPR008922">
    <property type="entry name" value="Di-copper_centre_dom_sf"/>
</dbReference>
<dbReference type="PROSITE" id="PS00498">
    <property type="entry name" value="TYROSINASE_2"/>
    <property type="match status" value="1"/>
</dbReference>
<dbReference type="Proteomes" id="UP000234275">
    <property type="component" value="Unassembled WGS sequence"/>
</dbReference>
<dbReference type="PRINTS" id="PR00092">
    <property type="entry name" value="TYROSINASE"/>
</dbReference>
<dbReference type="GO" id="GO:0046872">
    <property type="term" value="F:metal ion binding"/>
    <property type="evidence" value="ECO:0007669"/>
    <property type="project" value="UniProtKB-KW"/>
</dbReference>
<proteinExistence type="predicted"/>
<dbReference type="InterPro" id="IPR002227">
    <property type="entry name" value="Tyrosinase_Cu-bd"/>
</dbReference>
<dbReference type="STRING" id="1392250.A0A2I2GCS3"/>
<dbReference type="SUPFAM" id="SSF48056">
    <property type="entry name" value="Di-copper centre-containing domain"/>
    <property type="match status" value="1"/>
</dbReference>
<evidence type="ECO:0000256" key="3">
    <source>
        <dbReference type="ARBA" id="ARBA00023008"/>
    </source>
</evidence>
<dbReference type="EMBL" id="MSFO01000003">
    <property type="protein sequence ID" value="PLB50689.1"/>
    <property type="molecule type" value="Genomic_DNA"/>
</dbReference>
<evidence type="ECO:0000256" key="2">
    <source>
        <dbReference type="ARBA" id="ARBA00023002"/>
    </source>
</evidence>
<dbReference type="PANTHER" id="PTHR11474:SF125">
    <property type="entry name" value="N-ACETYL-6-HYDROXYTRYPTOPHAN OXIDASE IVOB-RELATED"/>
    <property type="match status" value="1"/>
</dbReference>
<feature type="domain" description="Tyrosinase copper-binding" evidence="6">
    <location>
        <begin position="221"/>
        <end position="232"/>
    </location>
</feature>
<sequence>MQEKPGQLPTEHYPGARSRLDDFAITHINSTLGIHFNGVFLSWHRHYLWLWEKALKEECGYEGNQPYWNWALSAGDLGSSPEFDGSPTSLSGNGDPSVPYPLSDPAANATGGCVTTGPFANTQVHVRDLNAFRTSDVILPSFFDYEPRCFARQFNDTSSGLYLNQGAVDRLLDSPDIRAFQFNMDGREAREFPPGGFVGPHSAGHQSLGPIMGDFFGSPQDPSFFLHHGMVDRTWALWQAKDEENRLTQTYGTSSIFNDPTTPNVTMDTQLSFGILSEPKTVGELVSTHAHDLCYEYA</sequence>